<evidence type="ECO:0000259" key="4">
    <source>
        <dbReference type="Pfam" id="PF13579"/>
    </source>
</evidence>
<dbReference type="RefSeq" id="WP_062736607.1">
    <property type="nucleotide sequence ID" value="NZ_BJZS01000094.1"/>
</dbReference>
<accession>A0A512IG76</accession>
<dbReference type="InterPro" id="IPR028098">
    <property type="entry name" value="Glyco_trans_4-like_N"/>
</dbReference>
<keyword evidence="2" id="KW-0328">Glycosyltransferase</keyword>
<sequence length="411" mass="44984">MPPRLTIIGINYSPESSGNAPYTTALAEGMAELGWDVKVITGFPHYPQWRVYDGYEGRKLEAKQGRVDVLRLRHYVPAEPKLLNRLLMEVHFGVRAALADWGRPDVVLFVNPGLFSSGVAALRAKLGRRRPGTAIWIQDLYSRGLEEVHTSAAALAPVMRKVEGLVLRAMDRVIVIHDRFRRHAVNELGVAPERALIHRNWSHITPQHAIDTASVRAERGWSEDEVVVLHAGNMGVKQYLENVVDAARLADERGSQVRFVLLGAGNQLQRLKGLAEGVERLEFVDPLPDEEYTAALAAADVLLVNEKPELREMCVPSKLTSYFATGRPVLAAVDDESSSAGEVESSGAGRVISSGDPAGLLEAAQALGADRTAASEIGGRGPAYVAEHLAADAAMRRWDDVLRTLTQHVRR</sequence>
<comment type="caution">
    <text evidence="5">The sequence shown here is derived from an EMBL/GenBank/DDBJ whole genome shotgun (WGS) entry which is preliminary data.</text>
</comment>
<keyword evidence="3 5" id="KW-0808">Transferase</keyword>
<dbReference type="AlphaFoldDB" id="A0A512IG76"/>
<dbReference type="Proteomes" id="UP000321103">
    <property type="component" value="Unassembled WGS sequence"/>
</dbReference>
<reference evidence="5 6" key="1">
    <citation type="submission" date="2019-07" db="EMBL/GenBank/DDBJ databases">
        <title>Whole genome shotgun sequence of Kocuria turfanensis NBRC 107627.</title>
        <authorList>
            <person name="Hosoyama A."/>
            <person name="Uohara A."/>
            <person name="Ohji S."/>
            <person name="Ichikawa N."/>
        </authorList>
    </citation>
    <scope>NUCLEOTIDE SEQUENCE [LARGE SCALE GENOMIC DNA]</scope>
    <source>
        <strain evidence="5 6">NBRC 107627</strain>
    </source>
</reference>
<dbReference type="STRING" id="388357.GCA_001580365_03231"/>
<name>A0A512IG76_9MICC</name>
<dbReference type="GO" id="GO:1901137">
    <property type="term" value="P:carbohydrate derivative biosynthetic process"/>
    <property type="evidence" value="ECO:0007669"/>
    <property type="project" value="UniProtKB-ARBA"/>
</dbReference>
<evidence type="ECO:0000256" key="2">
    <source>
        <dbReference type="ARBA" id="ARBA00022676"/>
    </source>
</evidence>
<proteinExistence type="predicted"/>
<dbReference type="InterPro" id="IPR050194">
    <property type="entry name" value="Glycosyltransferase_grp1"/>
</dbReference>
<dbReference type="GO" id="GO:0016758">
    <property type="term" value="F:hexosyltransferase activity"/>
    <property type="evidence" value="ECO:0007669"/>
    <property type="project" value="TreeGrafter"/>
</dbReference>
<dbReference type="Gene3D" id="3.40.50.2000">
    <property type="entry name" value="Glycogen Phosphorylase B"/>
    <property type="match status" value="2"/>
</dbReference>
<evidence type="ECO:0000256" key="1">
    <source>
        <dbReference type="ARBA" id="ARBA00021292"/>
    </source>
</evidence>
<dbReference type="Pfam" id="PF13692">
    <property type="entry name" value="Glyco_trans_1_4"/>
    <property type="match status" value="1"/>
</dbReference>
<dbReference type="EMBL" id="BJZS01000094">
    <property type="protein sequence ID" value="GEO96711.1"/>
    <property type="molecule type" value="Genomic_DNA"/>
</dbReference>
<organism evidence="5 6">
    <name type="scientific">Kocuria turfanensis</name>
    <dbReference type="NCBI Taxonomy" id="388357"/>
    <lineage>
        <taxon>Bacteria</taxon>
        <taxon>Bacillati</taxon>
        <taxon>Actinomycetota</taxon>
        <taxon>Actinomycetes</taxon>
        <taxon>Micrococcales</taxon>
        <taxon>Micrococcaceae</taxon>
        <taxon>Kocuria</taxon>
    </lineage>
</organism>
<dbReference type="Pfam" id="PF13579">
    <property type="entry name" value="Glyco_trans_4_4"/>
    <property type="match status" value="1"/>
</dbReference>
<evidence type="ECO:0000256" key="3">
    <source>
        <dbReference type="ARBA" id="ARBA00022679"/>
    </source>
</evidence>
<dbReference type="PANTHER" id="PTHR45947">
    <property type="entry name" value="SULFOQUINOVOSYL TRANSFERASE SQD2"/>
    <property type="match status" value="1"/>
</dbReference>
<evidence type="ECO:0000313" key="6">
    <source>
        <dbReference type="Proteomes" id="UP000321103"/>
    </source>
</evidence>
<feature type="domain" description="Glycosyltransferase subfamily 4-like N-terminal" evidence="4">
    <location>
        <begin position="18"/>
        <end position="201"/>
    </location>
</feature>
<keyword evidence="6" id="KW-1185">Reference proteome</keyword>
<protein>
    <recommendedName>
        <fullName evidence="1">D-inositol 3-phosphate glycosyltransferase</fullName>
    </recommendedName>
</protein>
<evidence type="ECO:0000313" key="5">
    <source>
        <dbReference type="EMBL" id="GEO96711.1"/>
    </source>
</evidence>
<dbReference type="SUPFAM" id="SSF53756">
    <property type="entry name" value="UDP-Glycosyltransferase/glycogen phosphorylase"/>
    <property type="match status" value="1"/>
</dbReference>
<dbReference type="CDD" id="cd03794">
    <property type="entry name" value="GT4_WbuB-like"/>
    <property type="match status" value="1"/>
</dbReference>
<gene>
    <name evidence="5" type="ORF">KTU01_28340</name>
</gene>
<dbReference type="PANTHER" id="PTHR45947:SF3">
    <property type="entry name" value="SULFOQUINOVOSYL TRANSFERASE SQD2"/>
    <property type="match status" value="1"/>
</dbReference>